<evidence type="ECO:0000256" key="8">
    <source>
        <dbReference type="ARBA" id="ARBA00023136"/>
    </source>
</evidence>
<evidence type="ECO:0000256" key="1">
    <source>
        <dbReference type="ARBA" id="ARBA00004273"/>
    </source>
</evidence>
<dbReference type="EMBL" id="CABVLU010000003">
    <property type="protein sequence ID" value="VVT53103.1"/>
    <property type="molecule type" value="Genomic_DNA"/>
</dbReference>
<evidence type="ECO:0000256" key="5">
    <source>
        <dbReference type="ARBA" id="ARBA00022792"/>
    </source>
</evidence>
<organism evidence="11 12">
    <name type="scientific">Magnusiomyces paraingens</name>
    <dbReference type="NCBI Taxonomy" id="2606893"/>
    <lineage>
        <taxon>Eukaryota</taxon>
        <taxon>Fungi</taxon>
        <taxon>Dikarya</taxon>
        <taxon>Ascomycota</taxon>
        <taxon>Saccharomycotina</taxon>
        <taxon>Dipodascomycetes</taxon>
        <taxon>Dipodascales</taxon>
        <taxon>Dipodascaceae</taxon>
        <taxon>Magnusiomyces</taxon>
    </lineage>
</organism>
<feature type="region of interest" description="Disordered" evidence="10">
    <location>
        <begin position="164"/>
        <end position="193"/>
    </location>
</feature>
<protein>
    <recommendedName>
        <fullName evidence="3 9">Cytochrome c oxidase assembly protein COX20, mitochondrial</fullName>
    </recommendedName>
</protein>
<proteinExistence type="inferred from homology"/>
<comment type="similarity">
    <text evidence="2 9">Belongs to the COX20 family.</text>
</comment>
<dbReference type="PANTHER" id="PTHR31586:SF1">
    <property type="entry name" value="CYTOCHROME C OXIDASE ASSEMBLY PROTEIN COX20, MITOCHONDRIAL"/>
    <property type="match status" value="1"/>
</dbReference>
<evidence type="ECO:0000256" key="9">
    <source>
        <dbReference type="PIRNR" id="PIRNR007871"/>
    </source>
</evidence>
<keyword evidence="12" id="KW-1185">Reference proteome</keyword>
<dbReference type="PIRSF" id="PIRSF007871">
    <property type="entry name" value="Cox20"/>
    <property type="match status" value="1"/>
</dbReference>
<gene>
    <name evidence="11" type="ORF">SAPINGB_P003405</name>
</gene>
<dbReference type="OrthoDB" id="14603at2759"/>
<dbReference type="InterPro" id="IPR022533">
    <property type="entry name" value="Cox20"/>
</dbReference>
<dbReference type="PANTHER" id="PTHR31586">
    <property type="entry name" value="CYTOCHROME C OXIDASE PROTEIN 20"/>
    <property type="match status" value="1"/>
</dbReference>
<evidence type="ECO:0000256" key="4">
    <source>
        <dbReference type="ARBA" id="ARBA00022692"/>
    </source>
</evidence>
<feature type="compositionally biased region" description="Polar residues" evidence="10">
    <location>
        <begin position="1"/>
        <end position="14"/>
    </location>
</feature>
<keyword evidence="8 9" id="KW-0472">Membrane</keyword>
<evidence type="ECO:0000256" key="10">
    <source>
        <dbReference type="SAM" id="MobiDB-lite"/>
    </source>
</evidence>
<evidence type="ECO:0000256" key="3">
    <source>
        <dbReference type="ARBA" id="ARBA00017689"/>
    </source>
</evidence>
<dbReference type="Proteomes" id="UP000398389">
    <property type="component" value="Unassembled WGS sequence"/>
</dbReference>
<dbReference type="RefSeq" id="XP_031854014.1">
    <property type="nucleotide sequence ID" value="XM_031998123.1"/>
</dbReference>
<keyword evidence="7 9" id="KW-0496">Mitochondrion</keyword>
<reference evidence="11 12" key="1">
    <citation type="submission" date="2019-09" db="EMBL/GenBank/DDBJ databases">
        <authorList>
            <person name="Brejova B."/>
        </authorList>
    </citation>
    <scope>NUCLEOTIDE SEQUENCE [LARGE SCALE GENOMIC DNA]</scope>
</reference>
<feature type="compositionally biased region" description="Low complexity" evidence="10">
    <location>
        <begin position="178"/>
        <end position="193"/>
    </location>
</feature>
<accession>A0A5E8BP82</accession>
<evidence type="ECO:0000313" key="11">
    <source>
        <dbReference type="EMBL" id="VVT53103.1"/>
    </source>
</evidence>
<comment type="function">
    <text evidence="9">Involved in the assembly of the cytochrome c oxidase complex.</text>
</comment>
<comment type="subcellular location">
    <subcellularLocation>
        <location evidence="1 9">Mitochondrion inner membrane</location>
    </subcellularLocation>
</comment>
<evidence type="ECO:0000256" key="7">
    <source>
        <dbReference type="ARBA" id="ARBA00023128"/>
    </source>
</evidence>
<dbReference type="GO" id="GO:0005743">
    <property type="term" value="C:mitochondrial inner membrane"/>
    <property type="evidence" value="ECO:0007669"/>
    <property type="project" value="UniProtKB-SubCell"/>
</dbReference>
<evidence type="ECO:0000313" key="12">
    <source>
        <dbReference type="Proteomes" id="UP000398389"/>
    </source>
</evidence>
<name>A0A5E8BP82_9ASCO</name>
<dbReference type="AlphaFoldDB" id="A0A5E8BP82"/>
<evidence type="ECO:0000256" key="6">
    <source>
        <dbReference type="ARBA" id="ARBA00022989"/>
    </source>
</evidence>
<dbReference type="PRINTS" id="PR02049">
    <property type="entry name" value="PROTEINF36A"/>
</dbReference>
<feature type="compositionally biased region" description="Pro residues" evidence="10">
    <location>
        <begin position="28"/>
        <end position="41"/>
    </location>
</feature>
<keyword evidence="4" id="KW-0812">Transmembrane</keyword>
<evidence type="ECO:0000256" key="2">
    <source>
        <dbReference type="ARBA" id="ARBA00009575"/>
    </source>
</evidence>
<sequence>MSSEDPTKQSSSQVFLEDLPPKFDESEAPPPPKPSGHPVLPPRKVAPSGTGAGTPLIPPSSAAMAAAAAQYDPNKSMFTQALGTVQASDFGQLSNIPCFRKAMLTGGAVGAVAFGVLVTARWPARRALNWAVGGFIIGSIGSWEQCRFQMRRERKNTEMAREIYRNRQSANSSDGKEPPASAAAAGGSAAPES</sequence>
<keyword evidence="6" id="KW-1133">Transmembrane helix</keyword>
<keyword evidence="5 9" id="KW-0999">Mitochondrion inner membrane</keyword>
<dbReference type="Pfam" id="PF12597">
    <property type="entry name" value="Cox20"/>
    <property type="match status" value="1"/>
</dbReference>
<feature type="region of interest" description="Disordered" evidence="10">
    <location>
        <begin position="1"/>
        <end position="58"/>
    </location>
</feature>
<dbReference type="GO" id="GO:0033617">
    <property type="term" value="P:mitochondrial respiratory chain complex IV assembly"/>
    <property type="evidence" value="ECO:0007669"/>
    <property type="project" value="InterPro"/>
</dbReference>
<dbReference type="GeneID" id="43582223"/>